<proteinExistence type="predicted"/>
<dbReference type="AlphaFoldDB" id="A0A7D5UJS4"/>
<dbReference type="EMBL" id="CP025706">
    <property type="protein sequence ID" value="QLI60238.1"/>
    <property type="molecule type" value="Genomic_DNA"/>
</dbReference>
<evidence type="ECO:0000313" key="1">
    <source>
        <dbReference type="EMBL" id="QLI60238.1"/>
    </source>
</evidence>
<accession>A0A7D5UJS4</accession>
<gene>
    <name evidence="1" type="ORF">C1C91_21920</name>
</gene>
<sequence>MKIMTTKEVEVIADIQCDICHKSTTPHMNPNLYDPQFGVLTAKWGYGSKHDGTAYEVHLCEECFFTVLSQIKNMRINDHAGYVDDQSFGKLLSHSLELT</sequence>
<protein>
    <submittedName>
        <fullName evidence="1">Uncharacterized protein</fullName>
    </submittedName>
</protein>
<reference evidence="1" key="1">
    <citation type="journal article" date="2019" name="J Environ">
        <title>Genetic characterization and potential molecular dissemination mechanism of tet (31) gene in Aeromonas caviae from an oxytetracycline wastewater treatment system.</title>
        <authorList>
            <person name="Shi Y."/>
            <person name="Tian Z."/>
            <person name="Leclercq S.O."/>
            <person name="Zhang H."/>
            <person name="Yang M."/>
            <person name="Zhang Y."/>
        </authorList>
    </citation>
    <scope>NUCLEOTIDE SEQUENCE</scope>
    <source>
        <strain evidence="1">T25-39</strain>
    </source>
</reference>
<dbReference type="Proteomes" id="UP000266778">
    <property type="component" value="Chromosome"/>
</dbReference>
<name>A0A7D5UJS4_AERCA</name>
<evidence type="ECO:0000313" key="2">
    <source>
        <dbReference type="Proteomes" id="UP000266778"/>
    </source>
</evidence>
<organism evidence="1 2">
    <name type="scientific">Aeromonas caviae</name>
    <name type="common">Aeromonas punctata</name>
    <dbReference type="NCBI Taxonomy" id="648"/>
    <lineage>
        <taxon>Bacteria</taxon>
        <taxon>Pseudomonadati</taxon>
        <taxon>Pseudomonadota</taxon>
        <taxon>Gammaproteobacteria</taxon>
        <taxon>Aeromonadales</taxon>
        <taxon>Aeromonadaceae</taxon>
        <taxon>Aeromonas</taxon>
    </lineage>
</organism>